<evidence type="ECO:0000256" key="6">
    <source>
        <dbReference type="SAM" id="Phobius"/>
    </source>
</evidence>
<dbReference type="GO" id="GO:0005886">
    <property type="term" value="C:plasma membrane"/>
    <property type="evidence" value="ECO:0007669"/>
    <property type="project" value="UniProtKB-SubCell"/>
</dbReference>
<dbReference type="AlphaFoldDB" id="A0A2U1ZZF9"/>
<keyword evidence="4 6" id="KW-0472">Membrane</keyword>
<dbReference type="EMBL" id="PYHR01000002">
    <property type="protein sequence ID" value="PWD52292.1"/>
    <property type="molecule type" value="Genomic_DNA"/>
</dbReference>
<dbReference type="InterPro" id="IPR020846">
    <property type="entry name" value="MFS_dom"/>
</dbReference>
<feature type="domain" description="Major facilitator superfamily (MFS) profile" evidence="7">
    <location>
        <begin position="17"/>
        <end position="407"/>
    </location>
</feature>
<keyword evidence="9" id="KW-1185">Reference proteome</keyword>
<feature type="transmembrane region" description="Helical" evidence="6">
    <location>
        <begin position="109"/>
        <end position="130"/>
    </location>
</feature>
<comment type="caution">
    <text evidence="8">The sequence shown here is derived from an EMBL/GenBank/DDBJ whole genome shotgun (WGS) entry which is preliminary data.</text>
</comment>
<dbReference type="PROSITE" id="PS50850">
    <property type="entry name" value="MFS"/>
    <property type="match status" value="1"/>
</dbReference>
<evidence type="ECO:0000313" key="8">
    <source>
        <dbReference type="EMBL" id="PWD52292.1"/>
    </source>
</evidence>
<evidence type="ECO:0000256" key="4">
    <source>
        <dbReference type="ARBA" id="ARBA00023136"/>
    </source>
</evidence>
<evidence type="ECO:0000256" key="3">
    <source>
        <dbReference type="ARBA" id="ARBA00022989"/>
    </source>
</evidence>
<evidence type="ECO:0000259" key="7">
    <source>
        <dbReference type="PROSITE" id="PS50850"/>
    </source>
</evidence>
<dbReference type="Pfam" id="PF07690">
    <property type="entry name" value="MFS_1"/>
    <property type="match status" value="1"/>
</dbReference>
<feature type="region of interest" description="Disordered" evidence="5">
    <location>
        <begin position="411"/>
        <end position="434"/>
    </location>
</feature>
<feature type="transmembrane region" description="Helical" evidence="6">
    <location>
        <begin position="359"/>
        <end position="380"/>
    </location>
</feature>
<feature type="transmembrane region" description="Helical" evidence="6">
    <location>
        <begin position="173"/>
        <end position="191"/>
    </location>
</feature>
<reference evidence="8 9" key="1">
    <citation type="submission" date="2018-03" db="EMBL/GenBank/DDBJ databases">
        <title>Genome assembly of novel Miniimonas species PCH200.</title>
        <authorList>
            <person name="Thakur V."/>
            <person name="Kumar V."/>
            <person name="Singh D."/>
        </authorList>
    </citation>
    <scope>NUCLEOTIDE SEQUENCE [LARGE SCALE GENOMIC DNA]</scope>
    <source>
        <strain evidence="8 9">PCH200</strain>
    </source>
</reference>
<dbReference type="CDD" id="cd17393">
    <property type="entry name" value="MFS_MosC_like"/>
    <property type="match status" value="1"/>
</dbReference>
<dbReference type="InterPro" id="IPR051788">
    <property type="entry name" value="MFS_Transporter"/>
</dbReference>
<evidence type="ECO:0000256" key="1">
    <source>
        <dbReference type="ARBA" id="ARBA00004651"/>
    </source>
</evidence>
<evidence type="ECO:0000256" key="2">
    <source>
        <dbReference type="ARBA" id="ARBA00022692"/>
    </source>
</evidence>
<proteinExistence type="predicted"/>
<gene>
    <name evidence="8" type="ORF">C8046_02225</name>
</gene>
<feature type="compositionally biased region" description="Basic and acidic residues" evidence="5">
    <location>
        <begin position="417"/>
        <end position="434"/>
    </location>
</feature>
<organism evidence="8 9">
    <name type="scientific">Serinibacter arcticus</name>
    <dbReference type="NCBI Taxonomy" id="1655435"/>
    <lineage>
        <taxon>Bacteria</taxon>
        <taxon>Bacillati</taxon>
        <taxon>Actinomycetota</taxon>
        <taxon>Actinomycetes</taxon>
        <taxon>Micrococcales</taxon>
        <taxon>Beutenbergiaceae</taxon>
        <taxon>Serinibacter</taxon>
    </lineage>
</organism>
<dbReference type="PANTHER" id="PTHR23514:SF13">
    <property type="entry name" value="INNER MEMBRANE PROTEIN YBJJ"/>
    <property type="match status" value="1"/>
</dbReference>
<protein>
    <submittedName>
        <fullName evidence="8">MFS transporter</fullName>
    </submittedName>
</protein>
<feature type="transmembrane region" description="Helical" evidence="6">
    <location>
        <begin position="301"/>
        <end position="319"/>
    </location>
</feature>
<feature type="transmembrane region" description="Helical" evidence="6">
    <location>
        <begin position="53"/>
        <end position="75"/>
    </location>
</feature>
<evidence type="ECO:0000313" key="9">
    <source>
        <dbReference type="Proteomes" id="UP000245166"/>
    </source>
</evidence>
<accession>A0A2U1ZZF9</accession>
<feature type="transmembrane region" description="Helical" evidence="6">
    <location>
        <begin position="325"/>
        <end position="347"/>
    </location>
</feature>
<dbReference type="OrthoDB" id="9809599at2"/>
<dbReference type="SUPFAM" id="SSF103473">
    <property type="entry name" value="MFS general substrate transporter"/>
    <property type="match status" value="1"/>
</dbReference>
<sequence>MRTYRADTSVPPSLRRWRASLYATFVVFGLSLASWVTRTPAIRDAVGASTAEMGLLLLGLSIGSMAGVLSSGALVQRLGCRPVAIAGCASITLGMLAITVGAGTGSAPAIFLGLLLFGLGMGLSEIALNIEGAAVEKALGRAVLPILHGCFSLGTVVGALGGILATAVDVSPFWHLLAVTVAGLAIVAGALPGLPARTGQRTTATAIDPTRDAVEVPAAPVAPAATMLQVLRRPTVVLLGVLILGMALAEGAANDWLPLIMVDGHGLDPTVGSLVYTGFAVAMTTGRFAGAWFLDRFGRGPVLLASVLTAAVGIAGVVFSPSPVLAGVAVLFWGLGASLGFPVVISAAGDHPTDSAAQVSAVATAGYIAFLVGPPLLGLLGEHHGLRNAMLAVLALVVAAALVARPAMRVPDPAPADDDHSPTDRSDDRALEAS</sequence>
<keyword evidence="3 6" id="KW-1133">Transmembrane helix</keyword>
<dbReference type="Proteomes" id="UP000245166">
    <property type="component" value="Unassembled WGS sequence"/>
</dbReference>
<dbReference type="Gene3D" id="1.20.1250.20">
    <property type="entry name" value="MFS general substrate transporter like domains"/>
    <property type="match status" value="2"/>
</dbReference>
<keyword evidence="2 6" id="KW-0812">Transmembrane</keyword>
<name>A0A2U1ZZF9_9MICO</name>
<feature type="transmembrane region" description="Helical" evidence="6">
    <location>
        <begin position="82"/>
        <end position="103"/>
    </location>
</feature>
<feature type="transmembrane region" description="Helical" evidence="6">
    <location>
        <begin position="386"/>
        <end position="404"/>
    </location>
</feature>
<dbReference type="PANTHER" id="PTHR23514">
    <property type="entry name" value="BYPASS OF STOP CODON PROTEIN 6"/>
    <property type="match status" value="1"/>
</dbReference>
<dbReference type="InterPro" id="IPR036259">
    <property type="entry name" value="MFS_trans_sf"/>
</dbReference>
<dbReference type="GO" id="GO:0022857">
    <property type="term" value="F:transmembrane transporter activity"/>
    <property type="evidence" value="ECO:0007669"/>
    <property type="project" value="InterPro"/>
</dbReference>
<feature type="transmembrane region" description="Helical" evidence="6">
    <location>
        <begin position="273"/>
        <end position="294"/>
    </location>
</feature>
<feature type="transmembrane region" description="Helical" evidence="6">
    <location>
        <begin position="236"/>
        <end position="253"/>
    </location>
</feature>
<evidence type="ECO:0000256" key="5">
    <source>
        <dbReference type="SAM" id="MobiDB-lite"/>
    </source>
</evidence>
<dbReference type="RefSeq" id="WP_109230674.1">
    <property type="nucleotide sequence ID" value="NZ_PYHR01000002.1"/>
</dbReference>
<comment type="subcellular location">
    <subcellularLocation>
        <location evidence="1">Cell membrane</location>
        <topology evidence="1">Multi-pass membrane protein</topology>
    </subcellularLocation>
</comment>
<feature type="transmembrane region" description="Helical" evidence="6">
    <location>
        <begin position="21"/>
        <end position="41"/>
    </location>
</feature>
<dbReference type="InterPro" id="IPR011701">
    <property type="entry name" value="MFS"/>
</dbReference>
<feature type="transmembrane region" description="Helical" evidence="6">
    <location>
        <begin position="142"/>
        <end position="167"/>
    </location>
</feature>